<evidence type="ECO:0000256" key="1">
    <source>
        <dbReference type="PROSITE-ProRule" id="PRU00339"/>
    </source>
</evidence>
<reference evidence="3" key="1">
    <citation type="submission" date="2022-01" db="EMBL/GenBank/DDBJ databases">
        <authorList>
            <person name="Braso-Vives M."/>
        </authorList>
    </citation>
    <scope>NUCLEOTIDE SEQUENCE</scope>
</reference>
<dbReference type="SUPFAM" id="SSF48452">
    <property type="entry name" value="TPR-like"/>
    <property type="match status" value="2"/>
</dbReference>
<dbReference type="InterPro" id="IPR011990">
    <property type="entry name" value="TPR-like_helical_dom_sf"/>
</dbReference>
<sequence>MASLAQKLQQVDSRLQSNCSPERGYGQVLVNAIADMDTRIEAEALKCHGDLFLETGKRTKSEDVFDKAAAMYTACFVSCTATDISEAISDRLRYMDKIKSTFLCKVLLKGRRKHESQIKTPNRFDAVNNTLRVSEICQEVNATTRRSSTSVRSRREVYAQVLVDAVSKKDTYLEVEVLKTLGDSYLEEGKSCTEVSKLSKAFALYYAALTKCKTPGDRPVLLHRVKYTEKVREVVRKRMGRRRISRPRGGKQGTLLQQAVTKNTRPEVNQGIAKADIWRSYRVHLQQGGRALKGGDLDMAEQHFASALKPVHQSQPLQFGSEADCLYKLGGVYLERGKVTKDGGDFTKAAALYNAAMARSEEGDFRDMLIQALKQTEQLFLRHVGSVVCEIDLYDVDMGHKNEMRERRENVKRKLETIDQQYNPYTYDQNGPEVRDLETARANAVMELFQQITQTFVDSLIFECISRIGPPPCRYAFIGLGSQATELVTPFSDLEFAILIVDGADSEENRQYFRNLTHYLHLKIINLGETILPAMGIKSLNDFYSDDPEGSWFYDSITPRGFAFDGSMPWASKTPFGRQRTKDKLPLELIQTPGNMAKFQKVEIAVAEGYHLARILRGACHMTGDEALVEEYMNIVAQTTHYIDPDGNVDIGHITSNIRDFGSQKLSAQLLSVKKEIYRFPAMVIQNYAFFCGLQTTSMWNIIEELKNENLVSEVNAHHLAVLVGISAELRLRTYLASGSQRENISALQRVDTERSRPIGSGALDSVFYIPNRNMLFRYYYSAEPLRKIALKPNKQQKEMFLETTIFDATSRVKGVMQMELCDFKSAKQELKTALKDAEANMTGEYEEIVGLLANVSYHIGDQRKVIHYSELSLEVYRHRYGHGVHPNIAASLNSIGSAWSAMGDQQKAINFLQKALDVEKLIHGRNADNPNIAGLLHNLGNSWKHLGDYKKSLGFYKEALGMRKRIFGEDKDHTDIATSLKKLGEAWRNLVEPRKAISFYEQALKMFKRVYGQMAAHPDIADTLNELGKAWRDLCDYNKAIDFFTQGLYVFKLIHGQDASHDDIANSFYDLGNAWRHVGNYRKSIDFHEQALRMNEHIHGPNAVHPNIASIFNNLGNAYLLLGDYRQAIRFFEKALEMRKRIYGPNSAHPDIMRCVNNLGAVWDSLGDHRKAISFYEQALRMQKRMLGENAAHPYIAKTLVNLGTAWTYLGDNRKAVILFDQALKIQQIVYGENAAHPDIVGSVTNLGASWSLLGDHRKAIDYFEICLRLNRLIHGMNAAHPHIAGILNKIGKAWGFLGEHEKAIDIYEQALKMRRVIHGQTGAHPDMAVLLTNLGNAWGDLGVHRKSIQLNEEALGMSRRIYGSNAAHSLTANILLALGNAWSKTGDHRKGNTFHEQARAMNKVIHAHNAPRTKNTP</sequence>
<dbReference type="Pfam" id="PF13424">
    <property type="entry name" value="TPR_12"/>
    <property type="match status" value="2"/>
</dbReference>
<feature type="repeat" description="TPR" evidence="1">
    <location>
        <begin position="1286"/>
        <end position="1319"/>
    </location>
</feature>
<evidence type="ECO:0000313" key="3">
    <source>
        <dbReference type="EMBL" id="CAH1240494.1"/>
    </source>
</evidence>
<dbReference type="EMBL" id="OV696696">
    <property type="protein sequence ID" value="CAH1240494.1"/>
    <property type="molecule type" value="Genomic_DNA"/>
</dbReference>
<name>A0A8J9YSP3_BRALA</name>
<feature type="repeat" description="TPR" evidence="1">
    <location>
        <begin position="890"/>
        <end position="923"/>
    </location>
</feature>
<dbReference type="PANTHER" id="PTHR19959:SF119">
    <property type="entry name" value="FUNGAL LIPASE-LIKE DOMAIN-CONTAINING PROTEIN"/>
    <property type="match status" value="1"/>
</dbReference>
<organism evidence="3 4">
    <name type="scientific">Branchiostoma lanceolatum</name>
    <name type="common">Common lancelet</name>
    <name type="synonym">Amphioxus lanceolatum</name>
    <dbReference type="NCBI Taxonomy" id="7740"/>
    <lineage>
        <taxon>Eukaryota</taxon>
        <taxon>Metazoa</taxon>
        <taxon>Chordata</taxon>
        <taxon>Cephalochordata</taxon>
        <taxon>Leptocardii</taxon>
        <taxon>Amphioxiformes</taxon>
        <taxon>Branchiostomatidae</taxon>
        <taxon>Branchiostoma</taxon>
    </lineage>
</organism>
<dbReference type="PROSITE" id="PS50293">
    <property type="entry name" value="TPR_REGION"/>
    <property type="match status" value="1"/>
</dbReference>
<dbReference type="SMART" id="SM00028">
    <property type="entry name" value="TPR"/>
    <property type="match status" value="15"/>
</dbReference>
<dbReference type="PANTHER" id="PTHR19959">
    <property type="entry name" value="KINESIN LIGHT CHAIN"/>
    <property type="match status" value="1"/>
</dbReference>
<gene>
    <name evidence="3" type="primary">TTC28</name>
    <name evidence="3" type="ORF">BLAG_LOCUS4446</name>
</gene>
<keyword evidence="1" id="KW-0802">TPR repeat</keyword>
<dbReference type="Gene3D" id="1.25.40.10">
    <property type="entry name" value="Tetratricopeptide repeat domain"/>
    <property type="match status" value="5"/>
</dbReference>
<dbReference type="InterPro" id="IPR005105">
    <property type="entry name" value="GlnD_Uridyltrans_N"/>
</dbReference>
<feature type="domain" description="Protein-PII uridylyltransferase N-terminal" evidence="2">
    <location>
        <begin position="439"/>
        <end position="528"/>
    </location>
</feature>
<feature type="repeat" description="TPR" evidence="1">
    <location>
        <begin position="1198"/>
        <end position="1231"/>
    </location>
</feature>
<feature type="repeat" description="TPR" evidence="1">
    <location>
        <begin position="1066"/>
        <end position="1099"/>
    </location>
</feature>
<feature type="repeat" description="TPR" evidence="1">
    <location>
        <begin position="1110"/>
        <end position="1143"/>
    </location>
</feature>
<proteinExistence type="predicted"/>
<dbReference type="Proteomes" id="UP000838412">
    <property type="component" value="Chromosome 11"/>
</dbReference>
<keyword evidence="4" id="KW-1185">Reference proteome</keyword>
<dbReference type="GO" id="GO:0008773">
    <property type="term" value="F:[protein-PII] uridylyltransferase activity"/>
    <property type="evidence" value="ECO:0007669"/>
    <property type="project" value="InterPro"/>
</dbReference>
<dbReference type="Pfam" id="PF13374">
    <property type="entry name" value="TPR_10"/>
    <property type="match status" value="5"/>
</dbReference>
<dbReference type="PROSITE" id="PS50005">
    <property type="entry name" value="TPR"/>
    <property type="match status" value="7"/>
</dbReference>
<evidence type="ECO:0000313" key="4">
    <source>
        <dbReference type="Proteomes" id="UP000838412"/>
    </source>
</evidence>
<dbReference type="InterPro" id="IPR019734">
    <property type="entry name" value="TPR_rpt"/>
</dbReference>
<dbReference type="Pfam" id="PF03445">
    <property type="entry name" value="DUF294"/>
    <property type="match status" value="1"/>
</dbReference>
<evidence type="ECO:0000259" key="2">
    <source>
        <dbReference type="Pfam" id="PF03445"/>
    </source>
</evidence>
<accession>A0A8J9YSP3</accession>
<feature type="repeat" description="TPR" evidence="1">
    <location>
        <begin position="934"/>
        <end position="967"/>
    </location>
</feature>
<feature type="repeat" description="TPR" evidence="1">
    <location>
        <begin position="1154"/>
        <end position="1187"/>
    </location>
</feature>
<dbReference type="OrthoDB" id="5142960at2759"/>
<protein>
    <submittedName>
        <fullName evidence="3">TTC28 protein</fullName>
    </submittedName>
</protein>